<feature type="compositionally biased region" description="Polar residues" evidence="1">
    <location>
        <begin position="1"/>
        <end position="11"/>
    </location>
</feature>
<evidence type="ECO:0000313" key="2">
    <source>
        <dbReference type="EMBL" id="MBW0555552.1"/>
    </source>
</evidence>
<name>A0A9Q3J4G9_9BASI</name>
<sequence>MTEATPNSLVTTYEGPSRPLFHQDDMPELPNSPTFNRNHGDKSIISISETQMESQESLEEMPSQASGQQRGPTTSAKTRTQAVTKTTKKIKQTSKCRGSTTETSREPPCPSKGPEAAKELFILE</sequence>
<protein>
    <submittedName>
        <fullName evidence="2">Uncharacterized protein</fullName>
    </submittedName>
</protein>
<accession>A0A9Q3J4G9</accession>
<evidence type="ECO:0000256" key="1">
    <source>
        <dbReference type="SAM" id="MobiDB-lite"/>
    </source>
</evidence>
<evidence type="ECO:0000313" key="3">
    <source>
        <dbReference type="Proteomes" id="UP000765509"/>
    </source>
</evidence>
<reference evidence="2" key="1">
    <citation type="submission" date="2021-03" db="EMBL/GenBank/DDBJ databases">
        <title>Draft genome sequence of rust myrtle Austropuccinia psidii MF-1, a brazilian biotype.</title>
        <authorList>
            <person name="Quecine M.C."/>
            <person name="Pachon D.M.R."/>
            <person name="Bonatelli M.L."/>
            <person name="Correr F.H."/>
            <person name="Franceschini L.M."/>
            <person name="Leite T.F."/>
            <person name="Margarido G.R.A."/>
            <person name="Almeida C.A."/>
            <person name="Ferrarezi J.A."/>
            <person name="Labate C.A."/>
        </authorList>
    </citation>
    <scope>NUCLEOTIDE SEQUENCE</scope>
    <source>
        <strain evidence="2">MF-1</strain>
    </source>
</reference>
<dbReference type="AlphaFoldDB" id="A0A9Q3J4G9"/>
<keyword evidence="3" id="KW-1185">Reference proteome</keyword>
<feature type="compositionally biased region" description="Polar residues" evidence="1">
    <location>
        <begin position="63"/>
        <end position="79"/>
    </location>
</feature>
<comment type="caution">
    <text evidence="2">The sequence shown here is derived from an EMBL/GenBank/DDBJ whole genome shotgun (WGS) entry which is preliminary data.</text>
</comment>
<gene>
    <name evidence="2" type="ORF">O181_095267</name>
</gene>
<feature type="compositionally biased region" description="Polar residues" evidence="1">
    <location>
        <begin position="45"/>
        <end position="55"/>
    </location>
</feature>
<dbReference type="EMBL" id="AVOT02062590">
    <property type="protein sequence ID" value="MBW0555552.1"/>
    <property type="molecule type" value="Genomic_DNA"/>
</dbReference>
<organism evidence="2 3">
    <name type="scientific">Austropuccinia psidii MF-1</name>
    <dbReference type="NCBI Taxonomy" id="1389203"/>
    <lineage>
        <taxon>Eukaryota</taxon>
        <taxon>Fungi</taxon>
        <taxon>Dikarya</taxon>
        <taxon>Basidiomycota</taxon>
        <taxon>Pucciniomycotina</taxon>
        <taxon>Pucciniomycetes</taxon>
        <taxon>Pucciniales</taxon>
        <taxon>Sphaerophragmiaceae</taxon>
        <taxon>Austropuccinia</taxon>
    </lineage>
</organism>
<feature type="region of interest" description="Disordered" evidence="1">
    <location>
        <begin position="1"/>
        <end position="124"/>
    </location>
</feature>
<proteinExistence type="predicted"/>
<dbReference type="Proteomes" id="UP000765509">
    <property type="component" value="Unassembled WGS sequence"/>
</dbReference>